<dbReference type="Proteomes" id="UP000076066">
    <property type="component" value="Plasmid unnamed 2"/>
</dbReference>
<feature type="binding site" evidence="4">
    <location>
        <position position="241"/>
    </location>
    <ligand>
        <name>Mn(2+)</name>
        <dbReference type="ChEBI" id="CHEBI:29035"/>
        <label>1</label>
    </ligand>
</feature>
<dbReference type="GeneID" id="53317581"/>
<dbReference type="KEGG" id="hjo:AY555_10505"/>
<dbReference type="NCBIfam" id="TIGR01230">
    <property type="entry name" value="agmatinase"/>
    <property type="match status" value="1"/>
</dbReference>
<dbReference type="SUPFAM" id="SSF52768">
    <property type="entry name" value="Arginase/deacetylase"/>
    <property type="match status" value="1"/>
</dbReference>
<dbReference type="OrthoDB" id="9788689at2"/>
<name>A0A143DGY2_9PROT</name>
<protein>
    <submittedName>
        <fullName evidence="6">Agmatinase</fullName>
    </submittedName>
</protein>
<dbReference type="PANTHER" id="PTHR11358:SF26">
    <property type="entry name" value="GUANIDINO ACID HYDROLASE, MITOCHONDRIAL"/>
    <property type="match status" value="1"/>
</dbReference>
<proteinExistence type="inferred from homology"/>
<dbReference type="PROSITE" id="PS51409">
    <property type="entry name" value="ARGINASE_2"/>
    <property type="match status" value="1"/>
</dbReference>
<geneLocation type="plasmid" evidence="6 7">
    <name>unnamed 2</name>
</geneLocation>
<comment type="similarity">
    <text evidence="1">Belongs to the arginase family. Agmatinase subfamily.</text>
</comment>
<organism evidence="6 7">
    <name type="scientific">Haematospirillum jordaniae</name>
    <dbReference type="NCBI Taxonomy" id="1549855"/>
    <lineage>
        <taxon>Bacteria</taxon>
        <taxon>Pseudomonadati</taxon>
        <taxon>Pseudomonadota</taxon>
        <taxon>Alphaproteobacteria</taxon>
        <taxon>Rhodospirillales</taxon>
        <taxon>Novispirillaceae</taxon>
        <taxon>Haematospirillum</taxon>
    </lineage>
</organism>
<evidence type="ECO:0000256" key="2">
    <source>
        <dbReference type="ARBA" id="ARBA00022723"/>
    </source>
</evidence>
<keyword evidence="4" id="KW-0464">Manganese</keyword>
<dbReference type="PROSITE" id="PS01053">
    <property type="entry name" value="ARGINASE_1"/>
    <property type="match status" value="1"/>
</dbReference>
<keyword evidence="7" id="KW-1185">Reference proteome</keyword>
<dbReference type="InterPro" id="IPR023696">
    <property type="entry name" value="Ureohydrolase_dom_sf"/>
</dbReference>
<dbReference type="InterPro" id="IPR005925">
    <property type="entry name" value="Agmatinase-rel"/>
</dbReference>
<dbReference type="RefSeq" id="WP_066137103.1">
    <property type="nucleotide sequence ID" value="NZ_CP014527.1"/>
</dbReference>
<keyword evidence="6" id="KW-0614">Plasmid</keyword>
<evidence type="ECO:0000256" key="5">
    <source>
        <dbReference type="RuleBase" id="RU003684"/>
    </source>
</evidence>
<keyword evidence="3 5" id="KW-0378">Hydrolase</keyword>
<feature type="binding site" evidence="4">
    <location>
        <position position="136"/>
    </location>
    <ligand>
        <name>Mn(2+)</name>
        <dbReference type="ChEBI" id="CHEBI:29035"/>
        <label>1</label>
    </ligand>
</feature>
<accession>A0A143DGY2</accession>
<dbReference type="AlphaFoldDB" id="A0A143DGY2"/>
<dbReference type="CDD" id="cd11592">
    <property type="entry name" value="Agmatinase_PAH"/>
    <property type="match status" value="1"/>
</dbReference>
<feature type="binding site" evidence="4">
    <location>
        <position position="159"/>
    </location>
    <ligand>
        <name>Mn(2+)</name>
        <dbReference type="ChEBI" id="CHEBI:29035"/>
        <label>1</label>
    </ligand>
</feature>
<reference evidence="6 7" key="1">
    <citation type="submission" date="2016-02" db="EMBL/GenBank/DDBJ databases">
        <title>Complete Genome of H5569, the type strain of the newly described species Haematospirillium jordaniae.</title>
        <authorList>
            <person name="Nicholson A.C."/>
            <person name="Humrighouse B.W."/>
            <person name="Loparov V."/>
            <person name="McQuiston J.R."/>
        </authorList>
    </citation>
    <scope>NUCLEOTIDE SEQUENCE [LARGE SCALE GENOMIC DNA]</scope>
    <source>
        <strain evidence="6 7">H5569</strain>
        <plasmid evidence="7">Plasmid unnamed 2</plasmid>
    </source>
</reference>
<evidence type="ECO:0000313" key="7">
    <source>
        <dbReference type="Proteomes" id="UP000076066"/>
    </source>
</evidence>
<dbReference type="InterPro" id="IPR020855">
    <property type="entry name" value="Ureohydrolase_Mn_BS"/>
</dbReference>
<keyword evidence="2 4" id="KW-0479">Metal-binding</keyword>
<feature type="binding site" evidence="4">
    <location>
        <position position="163"/>
    </location>
    <ligand>
        <name>Mn(2+)</name>
        <dbReference type="ChEBI" id="CHEBI:29035"/>
        <label>1</label>
    </ligand>
</feature>
<evidence type="ECO:0000256" key="4">
    <source>
        <dbReference type="PIRSR" id="PIRSR036979-1"/>
    </source>
</evidence>
<dbReference type="NCBIfam" id="NF002564">
    <property type="entry name" value="PRK02190.1"/>
    <property type="match status" value="1"/>
</dbReference>
<evidence type="ECO:0000256" key="3">
    <source>
        <dbReference type="ARBA" id="ARBA00022801"/>
    </source>
</evidence>
<feature type="binding site" evidence="4">
    <location>
        <position position="161"/>
    </location>
    <ligand>
        <name>Mn(2+)</name>
        <dbReference type="ChEBI" id="CHEBI:29035"/>
        <label>1</label>
    </ligand>
</feature>
<dbReference type="PIRSF" id="PIRSF036979">
    <property type="entry name" value="Arginase"/>
    <property type="match status" value="1"/>
</dbReference>
<feature type="binding site" evidence="4">
    <location>
        <position position="243"/>
    </location>
    <ligand>
        <name>Mn(2+)</name>
        <dbReference type="ChEBI" id="CHEBI:29035"/>
        <label>1</label>
    </ligand>
</feature>
<dbReference type="GO" id="GO:0008783">
    <property type="term" value="F:agmatinase activity"/>
    <property type="evidence" value="ECO:0007669"/>
    <property type="project" value="TreeGrafter"/>
</dbReference>
<dbReference type="Gene3D" id="3.40.800.10">
    <property type="entry name" value="Ureohydrolase domain"/>
    <property type="match status" value="1"/>
</dbReference>
<dbReference type="EMBL" id="CP014527">
    <property type="protein sequence ID" value="AMW35800.1"/>
    <property type="molecule type" value="Genomic_DNA"/>
</dbReference>
<comment type="cofactor">
    <cofactor evidence="4">
        <name>Mn(2+)</name>
        <dbReference type="ChEBI" id="CHEBI:29035"/>
    </cofactor>
    <text evidence="4">Binds 2 manganese ions per subunit.</text>
</comment>
<dbReference type="Pfam" id="PF00491">
    <property type="entry name" value="Arginase"/>
    <property type="match status" value="1"/>
</dbReference>
<dbReference type="GO" id="GO:0033389">
    <property type="term" value="P:putrescine biosynthetic process from arginine, via agmatine"/>
    <property type="evidence" value="ECO:0007669"/>
    <property type="project" value="TreeGrafter"/>
</dbReference>
<evidence type="ECO:0000256" key="1">
    <source>
        <dbReference type="ARBA" id="ARBA00009227"/>
    </source>
</evidence>
<sequence length="325" mass="35251">MDPCQPVGDQAFRRQDPYGRWPEMTYGGALSFLRRPYTRNLQGVDIAVMGIPFDGAVTYRPGARLGPRAIRAASVSLAELKAFPFGFDPFTRLSVVDYGDCFLDPHHPDGIVGTIEREARAILDTGTQLVSLGGDHFVTYPLLRAHTAVHGPLALVHFDAHSDTWDDDGCRVDHGTMFARAVQEGLVDVARSVQLGIRTHNDRDYGFRVLTAPWIHREGPGKASQVVRDRVGAAPCYVTIDVDCMDPAFAPGTGTPVVGGLSSSQFLEILRGLNGLKIIGADIVEVAPAYDVSDITALLAATAAHDCLCLMAADRPEYAPPRQER</sequence>
<evidence type="ECO:0000313" key="6">
    <source>
        <dbReference type="EMBL" id="AMW35800.1"/>
    </source>
</evidence>
<dbReference type="PANTHER" id="PTHR11358">
    <property type="entry name" value="ARGINASE/AGMATINASE"/>
    <property type="match status" value="1"/>
</dbReference>
<gene>
    <name evidence="6" type="ORF">AY555_10505</name>
</gene>
<dbReference type="GO" id="GO:0046872">
    <property type="term" value="F:metal ion binding"/>
    <property type="evidence" value="ECO:0007669"/>
    <property type="project" value="UniProtKB-KW"/>
</dbReference>
<dbReference type="InterPro" id="IPR006035">
    <property type="entry name" value="Ureohydrolase"/>
</dbReference>